<reference evidence="3" key="1">
    <citation type="journal article" date="2017" name="Science">
        <title>Giant viruses with an expanded complement of translation system components.</title>
        <authorList>
            <person name="Schulz F."/>
            <person name="Yutin N."/>
            <person name="Ivanova N.N."/>
            <person name="Ortega D.R."/>
            <person name="Lee T.K."/>
            <person name="Vierheilig J."/>
            <person name="Daims H."/>
            <person name="Horn M."/>
            <person name="Wagner M."/>
            <person name="Jensen G.J."/>
            <person name="Kyrpides N.C."/>
            <person name="Koonin E.V."/>
            <person name="Woyke T."/>
        </authorList>
    </citation>
    <scope>NUCLEOTIDE SEQUENCE</scope>
    <source>
        <strain evidence="3">CTV1</strain>
    </source>
</reference>
<organism evidence="3">
    <name type="scientific">Catovirus CTV1</name>
    <dbReference type="NCBI Taxonomy" id="1977631"/>
    <lineage>
        <taxon>Viruses</taxon>
        <taxon>Varidnaviria</taxon>
        <taxon>Bamfordvirae</taxon>
        <taxon>Nucleocytoviricota</taxon>
        <taxon>Megaviricetes</taxon>
        <taxon>Imitervirales</taxon>
        <taxon>Mimiviridae</taxon>
        <taxon>Klosneuvirinae</taxon>
        <taxon>Catovirus</taxon>
    </lineage>
</organism>
<accession>A0A1V0SBK1</accession>
<feature type="coiled-coil region" evidence="1">
    <location>
        <begin position="122"/>
        <end position="174"/>
    </location>
</feature>
<dbReference type="EMBL" id="KY684084">
    <property type="protein sequence ID" value="ARF09095.1"/>
    <property type="molecule type" value="Genomic_DNA"/>
</dbReference>
<feature type="compositionally biased region" description="Basic residues" evidence="2">
    <location>
        <begin position="41"/>
        <end position="53"/>
    </location>
</feature>
<feature type="compositionally biased region" description="Polar residues" evidence="2">
    <location>
        <begin position="62"/>
        <end position="74"/>
    </location>
</feature>
<proteinExistence type="predicted"/>
<evidence type="ECO:0000313" key="3">
    <source>
        <dbReference type="EMBL" id="ARF09095.1"/>
    </source>
</evidence>
<evidence type="ECO:0000256" key="1">
    <source>
        <dbReference type="SAM" id="Coils"/>
    </source>
</evidence>
<name>A0A1V0SBK1_9VIRU</name>
<evidence type="ECO:0000256" key="2">
    <source>
        <dbReference type="SAM" id="MobiDB-lite"/>
    </source>
</evidence>
<sequence>MTTVMTTKTTTHKYKNNIASNIIMEYYCECCEYRTSDKGNYSRHKKTKKHITKSNKLDNSKLSRSLNDPQKSPISTLNKKTYNCEFCNIEIARSCHLSRHYKICSFRKSSIKLNELSHKNKNIKNDSKIKLLEEKLKNFEKENNMIKIESEKRIKLLEKQNNILEKENEYHKQLIISAGNMIQSSMSTLNHLIQNYNNAPILEPLKDYSFLEEKDKFINNLAYYYNENKLDQYIGNFLVKQYKTSDPTKRANWNSDTSRLTYINREMVDNKPNWVIDKKGVKMTNIIIDPFLGYIKNLAQEEIKKITNRLDDEDDSGLRERMVQQLTSLGKIVMDINSSVLSKDINRYLAPHLYFNKNNVLIFK</sequence>
<gene>
    <name evidence="3" type="ORF">Catovirus_2_44</name>
</gene>
<keyword evidence="1" id="KW-0175">Coiled coil</keyword>
<protein>
    <recommendedName>
        <fullName evidence="4">C2H2-type domain-containing protein</fullName>
    </recommendedName>
</protein>
<evidence type="ECO:0008006" key="4">
    <source>
        <dbReference type="Google" id="ProtNLM"/>
    </source>
</evidence>
<feature type="region of interest" description="Disordered" evidence="2">
    <location>
        <begin position="39"/>
        <end position="74"/>
    </location>
</feature>